<reference evidence="3 4" key="1">
    <citation type="journal article" date="2016" name="Mol. Biol. Evol.">
        <title>Genome-Wide Survey of Gut Fungi (Harpellales) Reveals the First Horizontally Transferred Ubiquitin Gene from a Mosquito Host.</title>
        <authorList>
            <person name="Wang Y."/>
            <person name="White M.M."/>
            <person name="Kvist S."/>
            <person name="Moncalvo J.M."/>
        </authorList>
    </citation>
    <scope>NUCLEOTIDE SEQUENCE [LARGE SCALE GENOMIC DNA]</scope>
    <source>
        <strain evidence="3 4">ALG-7-W6</strain>
    </source>
</reference>
<comment type="similarity">
    <text evidence="1">Belongs to the AB hydrolase superfamily. AB hydrolase 4 family.</text>
</comment>
<dbReference type="PANTHER" id="PTHR10794:SF63">
    <property type="entry name" value="ALPHA_BETA HYDROLASE 1, ISOFORM A"/>
    <property type="match status" value="1"/>
</dbReference>
<organism evidence="3 4">
    <name type="scientific">Smittium mucronatum</name>
    <dbReference type="NCBI Taxonomy" id="133383"/>
    <lineage>
        <taxon>Eukaryota</taxon>
        <taxon>Fungi</taxon>
        <taxon>Fungi incertae sedis</taxon>
        <taxon>Zoopagomycota</taxon>
        <taxon>Kickxellomycotina</taxon>
        <taxon>Harpellomycetes</taxon>
        <taxon>Harpellales</taxon>
        <taxon>Legeriomycetaceae</taxon>
        <taxon>Smittium</taxon>
    </lineage>
</organism>
<dbReference type="STRING" id="133383.A0A1R0H204"/>
<dbReference type="Gene3D" id="3.40.50.1820">
    <property type="entry name" value="alpha/beta hydrolase"/>
    <property type="match status" value="1"/>
</dbReference>
<accession>A0A1R0H204</accession>
<keyword evidence="4" id="KW-1185">Reference proteome</keyword>
<dbReference type="GO" id="GO:0047372">
    <property type="term" value="F:monoacylglycerol lipase activity"/>
    <property type="evidence" value="ECO:0007669"/>
    <property type="project" value="TreeGrafter"/>
</dbReference>
<evidence type="ECO:0000259" key="2">
    <source>
        <dbReference type="Pfam" id="PF00561"/>
    </source>
</evidence>
<dbReference type="GO" id="GO:0008126">
    <property type="term" value="F:acetylesterase activity"/>
    <property type="evidence" value="ECO:0007669"/>
    <property type="project" value="TreeGrafter"/>
</dbReference>
<dbReference type="InterPro" id="IPR029058">
    <property type="entry name" value="AB_hydrolase_fold"/>
</dbReference>
<dbReference type="GO" id="GO:0051793">
    <property type="term" value="P:medium-chain fatty acid catabolic process"/>
    <property type="evidence" value="ECO:0007669"/>
    <property type="project" value="TreeGrafter"/>
</dbReference>
<dbReference type="InterPro" id="IPR050960">
    <property type="entry name" value="AB_hydrolase_4_sf"/>
</dbReference>
<dbReference type="OrthoDB" id="5954035at2759"/>
<dbReference type="PANTHER" id="PTHR10794">
    <property type="entry name" value="ABHYDROLASE DOMAIN-CONTAINING PROTEIN"/>
    <property type="match status" value="1"/>
</dbReference>
<proteinExistence type="inferred from homology"/>
<dbReference type="SUPFAM" id="SSF53474">
    <property type="entry name" value="alpha/beta-Hydrolases"/>
    <property type="match status" value="1"/>
</dbReference>
<sequence>MASLVGISNAMDWTNNMLTSVGMQIWNSRLAKQCFGIQIVAFDTAANHSPSPSPDAAISTCPVQTNSVPDMLELLRTNCPSLVGKDGHGAVFIPSSLVPTGDLQTMLSSYVANRHLVDNVEYERETLIASDGGTISVDWTPIPSKSTSLDNRPIALILHGLTGGSIFLSSYCTIPFYIILLTSPFHNLLFFLLLGSHEYYIRVVAKLLISSKYNFRVAVINSRGCSNTPLTSPRLYSASDTNDFRMVVDSIKARFPNTKLFGIGFSLGSNILAKYIGEEESNCPLSAAVSICNPFNFNKFTDSINKPTLRNSLIYQPHMSKAIIRIINTHKSVLSTGSFQFDFDKINNSKKISDIEDELSKSFGYKTRSDYHSDSSCDRLLPHIKVPTLFINSRDDPLLAPDCIPFPAFASNPYIVLALTNHGGHLGFFEGIVHPTPWVSKPIAEFLSSFS</sequence>
<comment type="caution">
    <text evidence="3">The sequence shown here is derived from an EMBL/GenBank/DDBJ whole genome shotgun (WGS) entry which is preliminary data.</text>
</comment>
<evidence type="ECO:0000256" key="1">
    <source>
        <dbReference type="ARBA" id="ARBA00010884"/>
    </source>
</evidence>
<gene>
    <name evidence="3" type="ORF">AYI68_g2699</name>
</gene>
<dbReference type="AlphaFoldDB" id="A0A1R0H204"/>
<name>A0A1R0H204_9FUNG</name>
<evidence type="ECO:0000313" key="4">
    <source>
        <dbReference type="Proteomes" id="UP000187455"/>
    </source>
</evidence>
<protein>
    <submittedName>
        <fullName evidence="3">Embryogenesis-associated protein EMB8</fullName>
    </submittedName>
</protein>
<evidence type="ECO:0000313" key="3">
    <source>
        <dbReference type="EMBL" id="OLY83169.1"/>
    </source>
</evidence>
<feature type="domain" description="AB hydrolase-1" evidence="2">
    <location>
        <begin position="193"/>
        <end position="431"/>
    </location>
</feature>
<dbReference type="GO" id="GO:0051792">
    <property type="term" value="P:medium-chain fatty acid biosynthetic process"/>
    <property type="evidence" value="ECO:0007669"/>
    <property type="project" value="TreeGrafter"/>
</dbReference>
<dbReference type="Proteomes" id="UP000187455">
    <property type="component" value="Unassembled WGS sequence"/>
</dbReference>
<dbReference type="Pfam" id="PF00561">
    <property type="entry name" value="Abhydrolase_1"/>
    <property type="match status" value="1"/>
</dbReference>
<dbReference type="InterPro" id="IPR000073">
    <property type="entry name" value="AB_hydrolase_1"/>
</dbReference>
<dbReference type="EMBL" id="LSSL01001030">
    <property type="protein sequence ID" value="OLY83169.1"/>
    <property type="molecule type" value="Genomic_DNA"/>
</dbReference>